<dbReference type="EMBL" id="FOQY01000015">
    <property type="protein sequence ID" value="SFK00300.1"/>
    <property type="molecule type" value="Genomic_DNA"/>
</dbReference>
<gene>
    <name evidence="2" type="ORF">SAMN05216275_11581</name>
</gene>
<feature type="region of interest" description="Disordered" evidence="1">
    <location>
        <begin position="450"/>
        <end position="474"/>
    </location>
</feature>
<proteinExistence type="predicted"/>
<evidence type="ECO:0000313" key="2">
    <source>
        <dbReference type="EMBL" id="SFK00300.1"/>
    </source>
</evidence>
<evidence type="ECO:0008006" key="4">
    <source>
        <dbReference type="Google" id="ProtNLM"/>
    </source>
</evidence>
<reference evidence="3" key="1">
    <citation type="submission" date="2016-10" db="EMBL/GenBank/DDBJ databases">
        <authorList>
            <person name="Varghese N."/>
            <person name="Submissions S."/>
        </authorList>
    </citation>
    <scope>NUCLEOTIDE SEQUENCE [LARGE SCALE GENOMIC DNA]</scope>
    <source>
        <strain evidence="3">CGMCC 4.2126</strain>
    </source>
</reference>
<evidence type="ECO:0000256" key="1">
    <source>
        <dbReference type="SAM" id="MobiDB-lite"/>
    </source>
</evidence>
<dbReference type="GeneID" id="96300182"/>
<evidence type="ECO:0000313" key="3">
    <source>
        <dbReference type="Proteomes" id="UP000199111"/>
    </source>
</evidence>
<protein>
    <recommendedName>
        <fullName evidence="4">Transcriptional regulator</fullName>
    </recommendedName>
</protein>
<accession>A0A1I3VYR3</accession>
<keyword evidence="3" id="KW-1185">Reference proteome</keyword>
<dbReference type="SUPFAM" id="SSF110849">
    <property type="entry name" value="ParB/Sulfiredoxin"/>
    <property type="match status" value="1"/>
</dbReference>
<dbReference type="InterPro" id="IPR036086">
    <property type="entry name" value="ParB/Sulfiredoxin_sf"/>
</dbReference>
<organism evidence="2 3">
    <name type="scientific">Streptosporangium canum</name>
    <dbReference type="NCBI Taxonomy" id="324952"/>
    <lineage>
        <taxon>Bacteria</taxon>
        <taxon>Bacillati</taxon>
        <taxon>Actinomycetota</taxon>
        <taxon>Actinomycetes</taxon>
        <taxon>Streptosporangiales</taxon>
        <taxon>Streptosporangiaceae</taxon>
        <taxon>Streptosporangium</taxon>
    </lineage>
</organism>
<name>A0A1I3VYR3_9ACTN</name>
<dbReference type="RefSeq" id="WP_093888908.1">
    <property type="nucleotide sequence ID" value="NZ_FOQY01000015.1"/>
</dbReference>
<sequence>MVPTAPPAGKDIQSLVDKRLDEVRKGHSTRETVTIEWRGRQLSIEVIDMPVAMLYYNPETHRIRAQREHDADRDARLTTDPWAEESQEYLHDLLKANPANPERDDPDFQGLQDDLKSYGQKDPGIITPTGILVNGNTRRAALKELGHPNIRVGVLPGDWGWEDIGAVELELQLRKEHRREYSYINRLITIEEQISKGRTTIELAKAFRTTQKAIQQDRWVLAFLQDAIERSRVTLADGSSASMHLIDFEKDQEKLKELHRAYTVAESKDRDLADQLRESRLLAVAIGHSKTDVRVVEEGFHEKYLEPRLSPDLKPTAATLPDSIGIPGLTISVPDSSIKAQEIRALTDKVLQAQAQMNASSKLTTAETAKASKVITAVTKAVDDSIDHAKRDQRAKKRKLAAQDTLSDATDQLKLCIDEIARARSQGALDNDALDEELINLRDTLRRLAQQASRGVAEPGKGLSWLQRATTGQD</sequence>
<dbReference type="Proteomes" id="UP000199111">
    <property type="component" value="Unassembled WGS sequence"/>
</dbReference>
<dbReference type="AlphaFoldDB" id="A0A1I3VYR3"/>